<dbReference type="InterPro" id="IPR012893">
    <property type="entry name" value="HipA-like_C"/>
</dbReference>
<protein>
    <submittedName>
        <fullName evidence="6">Serine/threonine-protein kinase HipA</fullName>
        <ecNumber evidence="6">2.7.11.1</ecNumber>
    </submittedName>
</protein>
<dbReference type="PANTHER" id="PTHR37419:SF1">
    <property type="entry name" value="SERINE_THREONINE-PROTEIN KINASE TOXIN HIPA"/>
    <property type="match status" value="1"/>
</dbReference>
<dbReference type="EMBL" id="JACHXD010000027">
    <property type="protein sequence ID" value="MBB3122281.1"/>
    <property type="molecule type" value="Genomic_DNA"/>
</dbReference>
<organism evidence="6 7">
    <name type="scientific">Pseudoduganella violacea</name>
    <dbReference type="NCBI Taxonomy" id="1715466"/>
    <lineage>
        <taxon>Bacteria</taxon>
        <taxon>Pseudomonadati</taxon>
        <taxon>Pseudomonadota</taxon>
        <taxon>Betaproteobacteria</taxon>
        <taxon>Burkholderiales</taxon>
        <taxon>Oxalobacteraceae</taxon>
        <taxon>Telluria group</taxon>
        <taxon>Pseudoduganella</taxon>
    </lineage>
</organism>
<evidence type="ECO:0000256" key="2">
    <source>
        <dbReference type="ARBA" id="ARBA00022679"/>
    </source>
</evidence>
<dbReference type="EC" id="2.7.11.1" evidence="6"/>
<evidence type="ECO:0000259" key="4">
    <source>
        <dbReference type="Pfam" id="PF07804"/>
    </source>
</evidence>
<keyword evidence="2 6" id="KW-0808">Transferase</keyword>
<gene>
    <name evidence="6" type="ORF">FHS03_005378</name>
</gene>
<dbReference type="GO" id="GO:0004674">
    <property type="term" value="F:protein serine/threonine kinase activity"/>
    <property type="evidence" value="ECO:0007669"/>
    <property type="project" value="UniProtKB-EC"/>
</dbReference>
<dbReference type="RefSeq" id="WP_183443947.1">
    <property type="nucleotide sequence ID" value="NZ_JACHXD010000027.1"/>
</dbReference>
<dbReference type="AlphaFoldDB" id="A0A7W5BFM4"/>
<dbReference type="Pfam" id="PF13657">
    <property type="entry name" value="Couple_hipA"/>
    <property type="match status" value="1"/>
</dbReference>
<evidence type="ECO:0000313" key="6">
    <source>
        <dbReference type="EMBL" id="MBB3122281.1"/>
    </source>
</evidence>
<comment type="similarity">
    <text evidence="1">Belongs to the HipA Ser/Thr kinase family.</text>
</comment>
<evidence type="ECO:0000313" key="7">
    <source>
        <dbReference type="Proteomes" id="UP000541535"/>
    </source>
</evidence>
<feature type="domain" description="HipA N-terminal subdomain 1" evidence="5">
    <location>
        <begin position="6"/>
        <end position="118"/>
    </location>
</feature>
<evidence type="ECO:0000256" key="3">
    <source>
        <dbReference type="ARBA" id="ARBA00022777"/>
    </source>
</evidence>
<proteinExistence type="inferred from homology"/>
<accession>A0A7W5BFM4</accession>
<comment type="caution">
    <text evidence="6">The sequence shown here is derived from an EMBL/GenBank/DDBJ whole genome shotgun (WGS) entry which is preliminary data.</text>
</comment>
<dbReference type="Pfam" id="PF07804">
    <property type="entry name" value="HipA_C"/>
    <property type="match status" value="1"/>
</dbReference>
<dbReference type="Proteomes" id="UP000541535">
    <property type="component" value="Unassembled WGS sequence"/>
</dbReference>
<name>A0A7W5BFM4_9BURK</name>
<dbReference type="GO" id="GO:0005829">
    <property type="term" value="C:cytosol"/>
    <property type="evidence" value="ECO:0007669"/>
    <property type="project" value="TreeGrafter"/>
</dbReference>
<dbReference type="InterPro" id="IPR052028">
    <property type="entry name" value="HipA_Ser/Thr_kinase"/>
</dbReference>
<evidence type="ECO:0000256" key="1">
    <source>
        <dbReference type="ARBA" id="ARBA00010164"/>
    </source>
</evidence>
<dbReference type="InterPro" id="IPR017508">
    <property type="entry name" value="HipA_N1"/>
</dbReference>
<keyword evidence="3 6" id="KW-0418">Kinase</keyword>
<keyword evidence="7" id="KW-1185">Reference proteome</keyword>
<dbReference type="PANTHER" id="PTHR37419">
    <property type="entry name" value="SERINE/THREONINE-PROTEIN KINASE TOXIN HIPA"/>
    <property type="match status" value="1"/>
</dbReference>
<feature type="domain" description="HipA-like C-terminal" evidence="4">
    <location>
        <begin position="153"/>
        <end position="392"/>
    </location>
</feature>
<dbReference type="NCBIfam" id="TIGR03071">
    <property type="entry name" value="couple_hipA"/>
    <property type="match status" value="1"/>
</dbReference>
<sequence length="438" mass="48077">MKLSVLEIRLGERKIGHLFKYGDIIRLAVEPDYANDRERPMLSLSFQAADPAQTPALLLDPFSSILNSPGNGRLPAFFQNLLPEGILRKHIAMERKCDEDDHFELLAACGGDLPGKVYATPAPSDKSLTARLVTQNNDSVEMTVIDDPLDDGISLSGMQPKIALVKEGGRFVAARHLDSGHIIGKLPAAQYDLLPQVELLSLQLADAAGVTVCKATLEPLTLIDNKGELALGRSTHFLAVQRFDRDCPGRMHAEDFAQVLSVDPQNKYSGGTYADIAAMMLAVTGLGESAVLELTRRIAVSELLGNYDFHLKNIGILHHDDGRIELSPAYDIVAYCVYVRGSGHALRFTPEQKSREGLTPQQLRAFANDIGLPEPKLRKEVSKVCQLALERWPALIERSDLLDGQKAKLLEHLYSRPMVQTLMRRQAVKSNASAGSES</sequence>
<evidence type="ECO:0000259" key="5">
    <source>
        <dbReference type="Pfam" id="PF13657"/>
    </source>
</evidence>
<reference evidence="6 7" key="1">
    <citation type="submission" date="2020-08" db="EMBL/GenBank/DDBJ databases">
        <title>Genomic Encyclopedia of Type Strains, Phase III (KMG-III): the genomes of soil and plant-associated and newly described type strains.</title>
        <authorList>
            <person name="Whitman W."/>
        </authorList>
    </citation>
    <scope>NUCLEOTIDE SEQUENCE [LARGE SCALE GENOMIC DNA]</scope>
    <source>
        <strain evidence="6 7">CECT 8897</strain>
    </source>
</reference>